<dbReference type="InterPro" id="IPR036322">
    <property type="entry name" value="WD40_repeat_dom_sf"/>
</dbReference>
<accession>A0A5K3FDS6</accession>
<dbReference type="GO" id="GO:0030674">
    <property type="term" value="F:protein-macromolecule adaptor activity"/>
    <property type="evidence" value="ECO:0007669"/>
    <property type="project" value="TreeGrafter"/>
</dbReference>
<dbReference type="PROSITE" id="PS50082">
    <property type="entry name" value="WD_REPEATS_2"/>
    <property type="match status" value="2"/>
</dbReference>
<evidence type="ECO:0000256" key="4">
    <source>
        <dbReference type="PROSITE-ProRule" id="PRU00221"/>
    </source>
</evidence>
<evidence type="ECO:0000313" key="5">
    <source>
        <dbReference type="WBParaSite" id="MCU_007346-RC"/>
    </source>
</evidence>
<dbReference type="InterPro" id="IPR015943">
    <property type="entry name" value="WD40/YVTN_repeat-like_dom_sf"/>
</dbReference>
<name>A0A5K3FDS6_MESCO</name>
<evidence type="ECO:0000256" key="2">
    <source>
        <dbReference type="ARBA" id="ARBA00022786"/>
    </source>
</evidence>
<evidence type="ECO:0000256" key="3">
    <source>
        <dbReference type="ARBA" id="ARBA00038344"/>
    </source>
</evidence>
<sequence>MFESVFTEIIAREYQPFNRFTYSRRKCIPTLGVTNFECLRSQAFRLHSCVDSVSPPFACDFSNYNPDLLLVAKEDGLVHLYDTSEHGADAFLRSYTVHDNAIFDVKWLAHANMFLTASGDQTIKLVDAERGSVVCVYLGHSMSVRSLALLPRDNHIFASASRDGSIRLWDLR</sequence>
<feature type="repeat" description="WD" evidence="4">
    <location>
        <begin position="137"/>
        <end position="172"/>
    </location>
</feature>
<dbReference type="PROSITE" id="PS50294">
    <property type="entry name" value="WD_REPEATS_REGION"/>
    <property type="match status" value="1"/>
</dbReference>
<evidence type="ECO:0000256" key="1">
    <source>
        <dbReference type="ARBA" id="ARBA00004906"/>
    </source>
</evidence>
<dbReference type="AlphaFoldDB" id="A0A5K3FDS6"/>
<dbReference type="SUPFAM" id="SSF50978">
    <property type="entry name" value="WD40 repeat-like"/>
    <property type="match status" value="1"/>
</dbReference>
<feature type="repeat" description="WD" evidence="4">
    <location>
        <begin position="95"/>
        <end position="136"/>
    </location>
</feature>
<dbReference type="GO" id="GO:0043161">
    <property type="term" value="P:proteasome-mediated ubiquitin-dependent protein catabolic process"/>
    <property type="evidence" value="ECO:0007669"/>
    <property type="project" value="TreeGrafter"/>
</dbReference>
<dbReference type="PANTHER" id="PTHR22852:SF0">
    <property type="entry name" value="DENTICLELESS PROTEIN HOMOLOG"/>
    <property type="match status" value="1"/>
</dbReference>
<organism evidence="5">
    <name type="scientific">Mesocestoides corti</name>
    <name type="common">Flatworm</name>
    <dbReference type="NCBI Taxonomy" id="53468"/>
    <lineage>
        <taxon>Eukaryota</taxon>
        <taxon>Metazoa</taxon>
        <taxon>Spiralia</taxon>
        <taxon>Lophotrochozoa</taxon>
        <taxon>Platyhelminthes</taxon>
        <taxon>Cestoda</taxon>
        <taxon>Eucestoda</taxon>
        <taxon>Cyclophyllidea</taxon>
        <taxon>Mesocestoididae</taxon>
        <taxon>Mesocestoides</taxon>
    </lineage>
</organism>
<comment type="similarity">
    <text evidence="3">Belongs to the WD repeat cdt2 family.</text>
</comment>
<dbReference type="InterPro" id="IPR051865">
    <property type="entry name" value="WD-repeat_CDT2_adapter"/>
</dbReference>
<keyword evidence="4" id="KW-0853">WD repeat</keyword>
<dbReference type="InterPro" id="IPR001680">
    <property type="entry name" value="WD40_rpt"/>
</dbReference>
<dbReference type="GO" id="GO:0005634">
    <property type="term" value="C:nucleus"/>
    <property type="evidence" value="ECO:0007669"/>
    <property type="project" value="TreeGrafter"/>
</dbReference>
<dbReference type="PANTHER" id="PTHR22852">
    <property type="entry name" value="LETHAL 2 DENTICLELESS PROTEIN RETINOIC ACID-REGULATED NUCLEAR MATRIX-ASSOCIATED PROTEIN"/>
    <property type="match status" value="1"/>
</dbReference>
<dbReference type="WBParaSite" id="MCU_007346-RC">
    <property type="protein sequence ID" value="MCU_007346-RC"/>
    <property type="gene ID" value="MCU_007346"/>
</dbReference>
<dbReference type="Gene3D" id="2.130.10.10">
    <property type="entry name" value="YVTN repeat-like/Quinoprotein amine dehydrogenase"/>
    <property type="match status" value="1"/>
</dbReference>
<reference evidence="5" key="1">
    <citation type="submission" date="2019-11" db="UniProtKB">
        <authorList>
            <consortium name="WormBaseParasite"/>
        </authorList>
    </citation>
    <scope>IDENTIFICATION</scope>
</reference>
<proteinExistence type="inferred from homology"/>
<dbReference type="SMART" id="SM00320">
    <property type="entry name" value="WD40"/>
    <property type="match status" value="3"/>
</dbReference>
<comment type="pathway">
    <text evidence="1">Protein modification; protein ubiquitination.</text>
</comment>
<protein>
    <submittedName>
        <fullName evidence="5">WD_REPEATS_REGION domain-containing protein</fullName>
    </submittedName>
</protein>
<keyword evidence="2" id="KW-0833">Ubl conjugation pathway</keyword>
<dbReference type="Pfam" id="PF00400">
    <property type="entry name" value="WD40"/>
    <property type="match status" value="2"/>
</dbReference>
<dbReference type="GO" id="GO:0007095">
    <property type="term" value="P:mitotic G2 DNA damage checkpoint signaling"/>
    <property type="evidence" value="ECO:0007669"/>
    <property type="project" value="TreeGrafter"/>
</dbReference>